<reference evidence="2 3" key="1">
    <citation type="submission" date="2015-01" db="EMBL/GenBank/DDBJ databases">
        <title>Genome of allotetraploid Gossypium barbadense reveals genomic plasticity and fiber elongation in cotton evolution.</title>
        <authorList>
            <person name="Chen X."/>
            <person name="Liu X."/>
            <person name="Zhao B."/>
            <person name="Zheng H."/>
            <person name="Hu Y."/>
            <person name="Lu G."/>
            <person name="Yang C."/>
            <person name="Chen J."/>
            <person name="Shan C."/>
            <person name="Zhang L."/>
            <person name="Zhou Y."/>
            <person name="Wang L."/>
            <person name="Guo W."/>
            <person name="Bai Y."/>
            <person name="Ruan J."/>
            <person name="Shangguan X."/>
            <person name="Mao Y."/>
            <person name="Jiang J."/>
            <person name="Zhu Y."/>
            <person name="Lei J."/>
            <person name="Kang H."/>
            <person name="Chen S."/>
            <person name="He X."/>
            <person name="Wang R."/>
            <person name="Wang Y."/>
            <person name="Chen J."/>
            <person name="Wang L."/>
            <person name="Yu S."/>
            <person name="Wang B."/>
            <person name="Wei J."/>
            <person name="Song S."/>
            <person name="Lu X."/>
            <person name="Gao Z."/>
            <person name="Gu W."/>
            <person name="Deng X."/>
            <person name="Ma D."/>
            <person name="Wang S."/>
            <person name="Liang W."/>
            <person name="Fang L."/>
            <person name="Cai C."/>
            <person name="Zhu X."/>
            <person name="Zhou B."/>
            <person name="Zhang Y."/>
            <person name="Chen Z."/>
            <person name="Xu S."/>
            <person name="Zhu R."/>
            <person name="Wang S."/>
            <person name="Zhang T."/>
            <person name="Zhao G."/>
        </authorList>
    </citation>
    <scope>NUCLEOTIDE SEQUENCE [LARGE SCALE GENOMIC DNA]</scope>
    <source>
        <strain evidence="3">cv. Xinhai21</strain>
        <tissue evidence="2">Leaf</tissue>
    </source>
</reference>
<evidence type="ECO:0000313" key="3">
    <source>
        <dbReference type="Proteomes" id="UP000239757"/>
    </source>
</evidence>
<evidence type="ECO:0000256" key="1">
    <source>
        <dbReference type="SAM" id="MobiDB-lite"/>
    </source>
</evidence>
<dbReference type="AlphaFoldDB" id="A0A2P5VRN0"/>
<gene>
    <name evidence="2" type="ORF">GOBAR_AA39243</name>
</gene>
<dbReference type="GO" id="GO:0006355">
    <property type="term" value="P:regulation of DNA-templated transcription"/>
    <property type="evidence" value="ECO:0007669"/>
    <property type="project" value="InterPro"/>
</dbReference>
<organism evidence="2 3">
    <name type="scientific">Gossypium barbadense</name>
    <name type="common">Sea Island cotton</name>
    <name type="synonym">Hibiscus barbadensis</name>
    <dbReference type="NCBI Taxonomy" id="3634"/>
    <lineage>
        <taxon>Eukaryota</taxon>
        <taxon>Viridiplantae</taxon>
        <taxon>Streptophyta</taxon>
        <taxon>Embryophyta</taxon>
        <taxon>Tracheophyta</taxon>
        <taxon>Spermatophyta</taxon>
        <taxon>Magnoliopsida</taxon>
        <taxon>eudicotyledons</taxon>
        <taxon>Gunneridae</taxon>
        <taxon>Pentapetalae</taxon>
        <taxon>rosids</taxon>
        <taxon>malvids</taxon>
        <taxon>Malvales</taxon>
        <taxon>Malvaceae</taxon>
        <taxon>Malvoideae</taxon>
        <taxon>Gossypium</taxon>
    </lineage>
</organism>
<dbReference type="Proteomes" id="UP000239757">
    <property type="component" value="Unassembled WGS sequence"/>
</dbReference>
<feature type="compositionally biased region" description="Low complexity" evidence="1">
    <location>
        <begin position="44"/>
        <end position="55"/>
    </location>
</feature>
<accession>A0A2P5VRN0</accession>
<protein>
    <submittedName>
        <fullName evidence="2">Uncharacterized protein</fullName>
    </submittedName>
</protein>
<sequence>MERTTTFCFKFSTSADPGLDDGSISKRPPVEGRKRCSEHKGKKTTGSSTRSSMKSQPHKEDYPEIEHCSPICGVAMDDGSVCRRQPVPGRKRCDLHKGRRIYSSDSVITRYQTMPYAVFNSYSDEKASVFYENHTGMTIPTLVFGPSHAFDLPAMVLPAREQYGYIHLWSTNPQSFVLPETSQGKWKVLAAPIGRGRLARALIDRESPFYMFRFCIIVL</sequence>
<name>A0A2P5VRN0_GOSBA</name>
<dbReference type="OrthoDB" id="1922121at2759"/>
<evidence type="ECO:0000313" key="2">
    <source>
        <dbReference type="EMBL" id="PPR81478.1"/>
    </source>
</evidence>
<dbReference type="EMBL" id="KZ671294">
    <property type="protein sequence ID" value="PPR81478.1"/>
    <property type="molecule type" value="Genomic_DNA"/>
</dbReference>
<feature type="compositionally biased region" description="Basic and acidic residues" evidence="1">
    <location>
        <begin position="28"/>
        <end position="39"/>
    </location>
</feature>
<feature type="region of interest" description="Disordered" evidence="1">
    <location>
        <begin position="13"/>
        <end position="61"/>
    </location>
</feature>
<dbReference type="InterPro" id="IPR038909">
    <property type="entry name" value="Effector_transcript"/>
</dbReference>
<dbReference type="PANTHER" id="PTHR35133:SF5">
    <property type="entry name" value="PROTEIN EFFECTOR OF TRANSCRIPTION 2-LIKE"/>
    <property type="match status" value="1"/>
</dbReference>
<proteinExistence type="predicted"/>
<dbReference type="PANTHER" id="PTHR35133">
    <property type="entry name" value="PROTEIN EFFECTOR OF TRANSCRIPTION 2-RELATED"/>
    <property type="match status" value="1"/>
</dbReference>
<dbReference type="GO" id="GO:0003677">
    <property type="term" value="F:DNA binding"/>
    <property type="evidence" value="ECO:0007669"/>
    <property type="project" value="InterPro"/>
</dbReference>